<evidence type="ECO:0000313" key="2">
    <source>
        <dbReference type="EMBL" id="CAJ2504144.1"/>
    </source>
</evidence>
<evidence type="ECO:0000313" key="3">
    <source>
        <dbReference type="Proteomes" id="UP001295740"/>
    </source>
</evidence>
<dbReference type="AlphaFoldDB" id="A0AAI8VFT3"/>
<feature type="compositionally biased region" description="Polar residues" evidence="1">
    <location>
        <begin position="7"/>
        <end position="16"/>
    </location>
</feature>
<name>A0AAI8VFT3_9PEZI</name>
<keyword evidence="3" id="KW-1185">Reference proteome</keyword>
<reference evidence="2" key="1">
    <citation type="submission" date="2023-10" db="EMBL/GenBank/DDBJ databases">
        <authorList>
            <person name="Hackl T."/>
        </authorList>
    </citation>
    <scope>NUCLEOTIDE SEQUENCE</scope>
</reference>
<comment type="caution">
    <text evidence="2">The sequence shown here is derived from an EMBL/GenBank/DDBJ whole genome shotgun (WGS) entry which is preliminary data.</text>
</comment>
<proteinExistence type="predicted"/>
<accession>A0AAI8VFT3</accession>
<organism evidence="2 3">
    <name type="scientific">Anthostomella pinea</name>
    <dbReference type="NCBI Taxonomy" id="933095"/>
    <lineage>
        <taxon>Eukaryota</taxon>
        <taxon>Fungi</taxon>
        <taxon>Dikarya</taxon>
        <taxon>Ascomycota</taxon>
        <taxon>Pezizomycotina</taxon>
        <taxon>Sordariomycetes</taxon>
        <taxon>Xylariomycetidae</taxon>
        <taxon>Xylariales</taxon>
        <taxon>Xylariaceae</taxon>
        <taxon>Anthostomella</taxon>
    </lineage>
</organism>
<protein>
    <submittedName>
        <fullName evidence="2">Uu.00g115380.m01.CDS01</fullName>
    </submittedName>
</protein>
<evidence type="ECO:0000256" key="1">
    <source>
        <dbReference type="SAM" id="MobiDB-lite"/>
    </source>
</evidence>
<dbReference type="Proteomes" id="UP001295740">
    <property type="component" value="Unassembled WGS sequence"/>
</dbReference>
<feature type="region of interest" description="Disordered" evidence="1">
    <location>
        <begin position="1"/>
        <end position="23"/>
    </location>
</feature>
<sequence>MSRKSSHAQGPTPVQHSQHHVEPVPVPVTLAHINDLPMCSDRYCTIPGKYHSYWRLPINHREAIPVFRLRIGAGGLFSAEIPRDPEMDVLIQDTSHESYG</sequence>
<dbReference type="EMBL" id="CAUWAG010000006">
    <property type="protein sequence ID" value="CAJ2504144.1"/>
    <property type="molecule type" value="Genomic_DNA"/>
</dbReference>
<gene>
    <name evidence="2" type="ORF">KHLLAP_LOCUS4612</name>
</gene>